<reference evidence="1 2" key="1">
    <citation type="submission" date="2012-05" db="EMBL/GenBank/DDBJ databases">
        <title>Complete genome sequence of a Streptococcus dysgalactiae subsp. equisimilis strain possessing Lancefield's group A antigen.</title>
        <authorList>
            <person name="Luetticken R."/>
            <person name="Bruellhoff K."/>
            <person name="Van der Linden M."/>
            <person name="Peltroche-Llacsahuanga H."/>
            <person name="Blom J."/>
            <person name="Weber-Lehmann J."/>
            <person name="Ferretti J.J."/>
            <person name="McShan W.M."/>
        </authorList>
    </citation>
    <scope>NUCLEOTIDE SEQUENCE [LARGE SCALE GENOMIC DNA]</scope>
    <source>
        <strain evidence="1 2">AC-2713</strain>
    </source>
</reference>
<organism evidence="1 2">
    <name type="scientific">Streptococcus dysgalactiae subsp. equisimilis AC-2713</name>
    <dbReference type="NCBI Taxonomy" id="759913"/>
    <lineage>
        <taxon>Bacteria</taxon>
        <taxon>Bacillati</taxon>
        <taxon>Bacillota</taxon>
        <taxon>Bacilli</taxon>
        <taxon>Lactobacillales</taxon>
        <taxon>Streptococcaceae</taxon>
        <taxon>Streptococcus</taxon>
    </lineage>
</organism>
<accession>A0AB33R548</accession>
<dbReference type="InterPro" id="IPR009241">
    <property type="entry name" value="HigB-like"/>
</dbReference>
<dbReference type="KEGG" id="sdc:SDSE_0305"/>
<proteinExistence type="predicted"/>
<dbReference type="Pfam" id="PF05973">
    <property type="entry name" value="Gp49"/>
    <property type="match status" value="1"/>
</dbReference>
<protein>
    <submittedName>
        <fullName evidence="1">Uncharacterized protein HI0660</fullName>
    </submittedName>
</protein>
<sequence>MFLIAQMNNICYHENIMKYPRFEFYTRPNGRTEFIEFLQSIPTKDKQKLLATISVIQEQGLLVAQRMEWVKKLDSDIFEIRSKVSSNIQRALYFHVVDDRFIITHGFTKKTQKTPTTEIHHAKALKKEFEENYNNDNH</sequence>
<name>A0AB33R548_STREQ</name>
<gene>
    <name evidence="1" type="ORF">SDSE_0305</name>
</gene>
<dbReference type="AlphaFoldDB" id="A0AB33R548"/>
<evidence type="ECO:0000313" key="2">
    <source>
        <dbReference type="Proteomes" id="UP000009215"/>
    </source>
</evidence>
<dbReference type="Proteomes" id="UP000009215">
    <property type="component" value="Chromosome"/>
</dbReference>
<dbReference type="EMBL" id="HE858529">
    <property type="protein sequence ID" value="CCI61816.1"/>
    <property type="molecule type" value="Genomic_DNA"/>
</dbReference>
<evidence type="ECO:0000313" key="1">
    <source>
        <dbReference type="EMBL" id="CCI61816.1"/>
    </source>
</evidence>